<feature type="binding site" evidence="15">
    <location>
        <position position="30"/>
    </location>
    <ligand>
        <name>Mg(2+)</name>
        <dbReference type="ChEBI" id="CHEBI:18420"/>
        <label>2</label>
    </ligand>
</feature>
<dbReference type="SUPFAM" id="SSF52540">
    <property type="entry name" value="P-loop containing nucleoside triphosphate hydrolases"/>
    <property type="match status" value="1"/>
</dbReference>
<keyword evidence="12 16" id="KW-0472">Membrane</keyword>
<dbReference type="InterPro" id="IPR003373">
    <property type="entry name" value="Fe2_transport_prot-B"/>
</dbReference>
<evidence type="ECO:0000256" key="3">
    <source>
        <dbReference type="ARBA" id="ARBA00022475"/>
    </source>
</evidence>
<evidence type="ECO:0000256" key="11">
    <source>
        <dbReference type="ARBA" id="ARBA00023134"/>
    </source>
</evidence>
<dbReference type="PRINTS" id="PR00326">
    <property type="entry name" value="GTP1OBG"/>
</dbReference>
<dbReference type="InterPro" id="IPR027417">
    <property type="entry name" value="P-loop_NTPase"/>
</dbReference>
<sequence length="685" mass="75780">MRNLEPTRQITIALTGNPNSGKTTVFNAITGTRQHVGNWPGVTVEKIEGATTHRGYAVHIVDLPGIYSLTAYSMEEIVARDYLFTERPDVVIDVVDASNLERNLYLAQQIKELGVPLIYAFNIMDEAKKQGYEIDVPQLSKLLATPILPTVGTRGEGIRELLDLAIDIVEGKCQTTPLQFYYGEEIEVELHALETLIRRDPALCQVYPPRWLAVKLIEEDAAIRKHLAESPQGSAMLTQTQQSLARLNVMFNEHGEALIAERRYGFVHGALNETVKLPPQIRFTTSDAVDKILTNRALGIPIFLGVMWLAFQFVAHVGGELLLTPIEYLFHWIGVFVKDFMVSSQAPGWMISLVVDGIIAGVGGVAVFLPVIFSLYLVIALLEGSGYMARVAFIMDRVMHSIGLHGKSFLPMLLGFGCNVPAIMGTRILENRSDRLLTILINPLMSCSARLPIYAVFAAAFFPEQQGTVIFSMYFLGIALAICMGLLFKKLLFPGESAPFIMELPPYRMPTMKSLALHMWDRGKMFLKKMGGIILSISIIIWFMGTFPWGVEFAAEQSYIGVLGKLFAPIFHPLGFGTWQAAVSFVFGLLAKEVVVSTLSILYVGGSKVADDALIGALQQVFTPLTAYAFMAFSLIYTSCVATIATVKRETNSWAWTAFSVTYQFALAWLVAFVIYQGGRLIGLQ</sequence>
<keyword evidence="6 16" id="KW-0812">Transmembrane</keyword>
<dbReference type="Gene3D" id="3.40.50.300">
    <property type="entry name" value="P-loop containing nucleotide triphosphate hydrolases"/>
    <property type="match status" value="1"/>
</dbReference>
<keyword evidence="10" id="KW-0406">Ion transport</keyword>
<dbReference type="InterPro" id="IPR041069">
    <property type="entry name" value="FeoB_Cyto"/>
</dbReference>
<protein>
    <recommendedName>
        <fullName evidence="13 16">Ferrous iron transport protein B</fullName>
    </recommendedName>
</protein>
<feature type="transmembrane region" description="Helical" evidence="16">
    <location>
        <begin position="653"/>
        <end position="676"/>
    </location>
</feature>
<dbReference type="EMBL" id="DF820458">
    <property type="protein sequence ID" value="GAK52663.1"/>
    <property type="molecule type" value="Genomic_DNA"/>
</dbReference>
<evidence type="ECO:0000256" key="2">
    <source>
        <dbReference type="ARBA" id="ARBA00022448"/>
    </source>
</evidence>
<dbReference type="InterPro" id="IPR011640">
    <property type="entry name" value="Fe2_transport_prot_B_C"/>
</dbReference>
<keyword evidence="2 16" id="KW-0813">Transport</keyword>
<organism evidence="18">
    <name type="scientific">Candidatus Moduliflexus flocculans</name>
    <dbReference type="NCBI Taxonomy" id="1499966"/>
    <lineage>
        <taxon>Bacteria</taxon>
        <taxon>Candidatus Moduliflexota</taxon>
        <taxon>Candidatus Moduliflexia</taxon>
        <taxon>Candidatus Moduliflexales</taxon>
        <taxon>Candidatus Moduliflexaceae</taxon>
    </lineage>
</organism>
<dbReference type="Gene3D" id="1.10.287.1770">
    <property type="match status" value="1"/>
</dbReference>
<dbReference type="InterPro" id="IPR006073">
    <property type="entry name" value="GTP-bd"/>
</dbReference>
<evidence type="ECO:0000256" key="12">
    <source>
        <dbReference type="ARBA" id="ARBA00023136"/>
    </source>
</evidence>
<dbReference type="Proteomes" id="UP000030700">
    <property type="component" value="Unassembled WGS sequence"/>
</dbReference>
<keyword evidence="11 14" id="KW-0342">GTP-binding</keyword>
<feature type="transmembrane region" description="Helical" evidence="16">
    <location>
        <begin position="297"/>
        <end position="315"/>
    </location>
</feature>
<feature type="binding site" evidence="14">
    <location>
        <begin position="16"/>
        <end position="23"/>
    </location>
    <ligand>
        <name>GTP</name>
        <dbReference type="ChEBI" id="CHEBI:37565"/>
        <label>1</label>
    </ligand>
</feature>
<dbReference type="GO" id="GO:0046872">
    <property type="term" value="F:metal ion binding"/>
    <property type="evidence" value="ECO:0007669"/>
    <property type="project" value="UniProtKB-KW"/>
</dbReference>
<keyword evidence="15" id="KW-0479">Metal-binding</keyword>
<dbReference type="PANTHER" id="PTHR43185">
    <property type="entry name" value="FERROUS IRON TRANSPORT PROTEIN B"/>
    <property type="match status" value="1"/>
</dbReference>
<dbReference type="Pfam" id="PF07670">
    <property type="entry name" value="Gate"/>
    <property type="match status" value="2"/>
</dbReference>
<dbReference type="InterPro" id="IPR030389">
    <property type="entry name" value="G_FEOB_dom"/>
</dbReference>
<evidence type="ECO:0000256" key="1">
    <source>
        <dbReference type="ARBA" id="ARBA00004429"/>
    </source>
</evidence>
<keyword evidence="8 16" id="KW-1133">Transmembrane helix</keyword>
<dbReference type="Pfam" id="PF17910">
    <property type="entry name" value="FeoB_Cyto"/>
    <property type="match status" value="1"/>
</dbReference>
<dbReference type="NCBIfam" id="TIGR00437">
    <property type="entry name" value="feoB"/>
    <property type="match status" value="1"/>
</dbReference>
<feature type="transmembrane region" description="Helical" evidence="16">
    <location>
        <begin position="353"/>
        <end position="382"/>
    </location>
</feature>
<keyword evidence="15" id="KW-0460">Magnesium</keyword>
<dbReference type="Pfam" id="PF07664">
    <property type="entry name" value="FeoB_C"/>
    <property type="match status" value="1"/>
</dbReference>
<dbReference type="Pfam" id="PF02421">
    <property type="entry name" value="FeoB_N"/>
    <property type="match status" value="1"/>
</dbReference>
<comment type="subcellular location">
    <subcellularLocation>
        <location evidence="1 16">Cell inner membrane</location>
        <topology evidence="1 16">Multi-pass membrane protein</topology>
    </subcellularLocation>
</comment>
<dbReference type="InterPro" id="IPR005225">
    <property type="entry name" value="Small_GTP-bd"/>
</dbReference>
<keyword evidence="19" id="KW-1185">Reference proteome</keyword>
<evidence type="ECO:0000256" key="4">
    <source>
        <dbReference type="ARBA" id="ARBA00022496"/>
    </source>
</evidence>
<dbReference type="InterPro" id="IPR011642">
    <property type="entry name" value="Gate_dom"/>
</dbReference>
<name>A0A081BQJ7_9BACT</name>
<proteinExistence type="inferred from homology"/>
<evidence type="ECO:0000256" key="6">
    <source>
        <dbReference type="ARBA" id="ARBA00022692"/>
    </source>
</evidence>
<evidence type="ECO:0000256" key="15">
    <source>
        <dbReference type="PIRSR" id="PIRSR603373-2"/>
    </source>
</evidence>
<feature type="binding site" evidence="14">
    <location>
        <begin position="122"/>
        <end position="125"/>
    </location>
    <ligand>
        <name>GTP</name>
        <dbReference type="ChEBI" id="CHEBI:37565"/>
        <label>1</label>
    </ligand>
</feature>
<evidence type="ECO:0000313" key="18">
    <source>
        <dbReference type="EMBL" id="GAK52663.1"/>
    </source>
</evidence>
<feature type="binding site" evidence="14">
    <location>
        <begin position="62"/>
        <end position="65"/>
    </location>
    <ligand>
        <name>GTP</name>
        <dbReference type="ChEBI" id="CHEBI:37565"/>
        <label>1</label>
    </ligand>
</feature>
<evidence type="ECO:0000256" key="16">
    <source>
        <dbReference type="RuleBase" id="RU362098"/>
    </source>
</evidence>
<accession>A0A081BQJ7</accession>
<evidence type="ECO:0000256" key="10">
    <source>
        <dbReference type="ARBA" id="ARBA00023065"/>
    </source>
</evidence>
<dbReference type="HOGENOM" id="CLU_013350_3_0_0"/>
<evidence type="ECO:0000256" key="14">
    <source>
        <dbReference type="PIRSR" id="PIRSR603373-1"/>
    </source>
</evidence>
<comment type="similarity">
    <text evidence="16">Belongs to the TRAFAC class TrmE-Era-EngA-EngB-Septin-like GTPase superfamily. FeoB GTPase (TC 9.A.8) family.</text>
</comment>
<dbReference type="PANTHER" id="PTHR43185:SF1">
    <property type="entry name" value="FE(2+) TRANSPORTER FEOB"/>
    <property type="match status" value="1"/>
</dbReference>
<dbReference type="GO" id="GO:0015093">
    <property type="term" value="F:ferrous iron transmembrane transporter activity"/>
    <property type="evidence" value="ECO:0007669"/>
    <property type="project" value="UniProtKB-UniRule"/>
</dbReference>
<feature type="domain" description="FeoB-type G" evidence="17">
    <location>
        <begin position="9"/>
        <end position="171"/>
    </location>
</feature>
<dbReference type="PROSITE" id="PS51711">
    <property type="entry name" value="G_FEOB"/>
    <property type="match status" value="1"/>
</dbReference>
<dbReference type="GO" id="GO:0005525">
    <property type="term" value="F:GTP binding"/>
    <property type="evidence" value="ECO:0007669"/>
    <property type="project" value="UniProtKB-KW"/>
</dbReference>
<evidence type="ECO:0000256" key="8">
    <source>
        <dbReference type="ARBA" id="ARBA00022989"/>
    </source>
</evidence>
<feature type="binding site" evidence="14">
    <location>
        <begin position="151"/>
        <end position="153"/>
    </location>
    <ligand>
        <name>GTP</name>
        <dbReference type="ChEBI" id="CHEBI:37565"/>
        <label>1</label>
    </ligand>
</feature>
<dbReference type="STRING" id="1499966.U14_03916"/>
<evidence type="ECO:0000256" key="7">
    <source>
        <dbReference type="ARBA" id="ARBA00022741"/>
    </source>
</evidence>
<evidence type="ECO:0000259" key="17">
    <source>
        <dbReference type="PROSITE" id="PS51711"/>
    </source>
</evidence>
<feature type="transmembrane region" description="Helical" evidence="16">
    <location>
        <begin position="581"/>
        <end position="604"/>
    </location>
</feature>
<dbReference type="GO" id="GO:0005886">
    <property type="term" value="C:plasma membrane"/>
    <property type="evidence" value="ECO:0007669"/>
    <property type="project" value="UniProtKB-SubCell"/>
</dbReference>
<feature type="binding site" evidence="15">
    <location>
        <position position="31"/>
    </location>
    <ligand>
        <name>Mg(2+)</name>
        <dbReference type="ChEBI" id="CHEBI:18420"/>
        <label>2</label>
    </ligand>
</feature>
<keyword evidence="5" id="KW-0997">Cell inner membrane</keyword>
<feature type="transmembrane region" description="Helical" evidence="16">
    <location>
        <begin position="402"/>
        <end position="424"/>
    </location>
</feature>
<feature type="binding site" evidence="15">
    <location>
        <position position="27"/>
    </location>
    <ligand>
        <name>Mg(2+)</name>
        <dbReference type="ChEBI" id="CHEBI:18420"/>
        <label>2</label>
    </ligand>
</feature>
<dbReference type="CDD" id="cd01879">
    <property type="entry name" value="FeoB"/>
    <property type="match status" value="1"/>
</dbReference>
<gene>
    <name evidence="18" type="ORF">U14_03916</name>
</gene>
<keyword evidence="3" id="KW-1003">Cell membrane</keyword>
<feature type="binding site" evidence="14">
    <location>
        <begin position="41"/>
        <end position="45"/>
    </location>
    <ligand>
        <name>GTP</name>
        <dbReference type="ChEBI" id="CHEBI:37565"/>
        <label>1</label>
    </ligand>
</feature>
<feature type="transmembrane region" description="Helical" evidence="16">
    <location>
        <begin position="625"/>
        <end position="647"/>
    </location>
</feature>
<feature type="transmembrane region" description="Helical" evidence="16">
    <location>
        <begin position="468"/>
        <end position="488"/>
    </location>
</feature>
<evidence type="ECO:0000256" key="9">
    <source>
        <dbReference type="ARBA" id="ARBA00023004"/>
    </source>
</evidence>
<dbReference type="AlphaFoldDB" id="A0A081BQJ7"/>
<dbReference type="NCBIfam" id="TIGR00231">
    <property type="entry name" value="small_GTP"/>
    <property type="match status" value="1"/>
</dbReference>
<dbReference type="FunFam" id="3.40.50.300:FF:000426">
    <property type="entry name" value="Ferrous iron transport protein B"/>
    <property type="match status" value="1"/>
</dbReference>
<dbReference type="InterPro" id="IPR050860">
    <property type="entry name" value="FeoB_GTPase"/>
</dbReference>
<feature type="transmembrane region" description="Helical" evidence="16">
    <location>
        <begin position="532"/>
        <end position="551"/>
    </location>
</feature>
<evidence type="ECO:0000256" key="5">
    <source>
        <dbReference type="ARBA" id="ARBA00022519"/>
    </source>
</evidence>
<evidence type="ECO:0000256" key="13">
    <source>
        <dbReference type="NCBIfam" id="TIGR00437"/>
    </source>
</evidence>
<feature type="transmembrane region" description="Helical" evidence="16">
    <location>
        <begin position="436"/>
        <end position="462"/>
    </location>
</feature>
<comment type="function">
    <text evidence="16">Probable transporter of a GTP-driven Fe(2+) uptake system.</text>
</comment>
<keyword evidence="7 14" id="KW-0547">Nucleotide-binding</keyword>
<reference evidence="18" key="1">
    <citation type="journal article" date="2015" name="PeerJ">
        <title>First genomic representation of candidate bacterial phylum KSB3 points to enhanced environmental sensing as a trigger of wastewater bulking.</title>
        <authorList>
            <person name="Sekiguchi Y."/>
            <person name="Ohashi A."/>
            <person name="Parks D.H."/>
            <person name="Yamauchi T."/>
            <person name="Tyson G.W."/>
            <person name="Hugenholtz P."/>
        </authorList>
    </citation>
    <scope>NUCLEOTIDE SEQUENCE [LARGE SCALE GENOMIC DNA]</scope>
</reference>
<keyword evidence="4 16" id="KW-0410">Iron transport</keyword>
<keyword evidence="9 16" id="KW-0408">Iron</keyword>
<feature type="binding site" evidence="15">
    <location>
        <position position="28"/>
    </location>
    <ligand>
        <name>Mg(2+)</name>
        <dbReference type="ChEBI" id="CHEBI:18420"/>
        <label>2</label>
    </ligand>
</feature>
<evidence type="ECO:0000313" key="19">
    <source>
        <dbReference type="Proteomes" id="UP000030700"/>
    </source>
</evidence>